<organism evidence="2 3">
    <name type="scientific">Triparma retinervis</name>
    <dbReference type="NCBI Taxonomy" id="2557542"/>
    <lineage>
        <taxon>Eukaryota</taxon>
        <taxon>Sar</taxon>
        <taxon>Stramenopiles</taxon>
        <taxon>Ochrophyta</taxon>
        <taxon>Bolidophyceae</taxon>
        <taxon>Parmales</taxon>
        <taxon>Triparmaceae</taxon>
        <taxon>Triparma</taxon>
    </lineage>
</organism>
<dbReference type="Proteomes" id="UP001165082">
    <property type="component" value="Unassembled WGS sequence"/>
</dbReference>
<dbReference type="EMBL" id="BRXZ01005238">
    <property type="protein sequence ID" value="GMH62498.1"/>
    <property type="molecule type" value="Genomic_DNA"/>
</dbReference>
<accession>A0A9W7A4G2</accession>
<evidence type="ECO:0000313" key="2">
    <source>
        <dbReference type="EMBL" id="GMH62498.1"/>
    </source>
</evidence>
<gene>
    <name evidence="2" type="ORF">TrRE_jg786</name>
</gene>
<reference evidence="2" key="1">
    <citation type="submission" date="2022-07" db="EMBL/GenBank/DDBJ databases">
        <title>Genome analysis of Parmales, a sister group of diatoms, reveals the evolutionary specialization of diatoms from phago-mixotrophs to photoautotrophs.</title>
        <authorList>
            <person name="Ban H."/>
            <person name="Sato S."/>
            <person name="Yoshikawa S."/>
            <person name="Kazumasa Y."/>
            <person name="Nakamura Y."/>
            <person name="Ichinomiya M."/>
            <person name="Saitoh K."/>
            <person name="Sato N."/>
            <person name="Blanc-Mathieu R."/>
            <person name="Endo H."/>
            <person name="Kuwata A."/>
            <person name="Ogata H."/>
        </authorList>
    </citation>
    <scope>NUCLEOTIDE SEQUENCE</scope>
</reference>
<evidence type="ECO:0000313" key="3">
    <source>
        <dbReference type="Proteomes" id="UP001165082"/>
    </source>
</evidence>
<keyword evidence="3" id="KW-1185">Reference proteome</keyword>
<proteinExistence type="predicted"/>
<feature type="non-terminal residue" evidence="2">
    <location>
        <position position="25"/>
    </location>
</feature>
<protein>
    <submittedName>
        <fullName evidence="2">Uncharacterized protein</fullName>
    </submittedName>
</protein>
<sequence length="25" mass="3031">MDNTNDDLDSDLTEYELLRQSKMQR</sequence>
<feature type="region of interest" description="Disordered" evidence="1">
    <location>
        <begin position="1"/>
        <end position="25"/>
    </location>
</feature>
<comment type="caution">
    <text evidence="2">The sequence shown here is derived from an EMBL/GenBank/DDBJ whole genome shotgun (WGS) entry which is preliminary data.</text>
</comment>
<evidence type="ECO:0000256" key="1">
    <source>
        <dbReference type="SAM" id="MobiDB-lite"/>
    </source>
</evidence>
<name>A0A9W7A4G2_9STRA</name>
<feature type="compositionally biased region" description="Acidic residues" evidence="1">
    <location>
        <begin position="1"/>
        <end position="14"/>
    </location>
</feature>
<dbReference type="AlphaFoldDB" id="A0A9W7A4G2"/>